<proteinExistence type="predicted"/>
<dbReference type="EMBL" id="LAZR01000748">
    <property type="protein sequence ID" value="KKN58764.1"/>
    <property type="molecule type" value="Genomic_DNA"/>
</dbReference>
<evidence type="ECO:0000313" key="1">
    <source>
        <dbReference type="EMBL" id="KKN58764.1"/>
    </source>
</evidence>
<name>A0A0F9RVF7_9ZZZZ</name>
<sequence length="184" mass="21433">MNPEIIIVEFSKDGKPFTVVTKSEHGAGYDIYDFEWSKQSNCLLYHQSGGGSWPYGITAKEYWVKAEALPSLVINKIRAKQRVDFDPTDLFNDNWGVSAQWCSICEDFAPTEEVCKHLWWDGEVGLWLEIRACCKQFEDEYISIFGLYDFDEEKRIFYRTKDEDEVALYKCPYCGKMPTITEEP</sequence>
<dbReference type="AlphaFoldDB" id="A0A0F9RVF7"/>
<reference evidence="1" key="1">
    <citation type="journal article" date="2015" name="Nature">
        <title>Complex archaea that bridge the gap between prokaryotes and eukaryotes.</title>
        <authorList>
            <person name="Spang A."/>
            <person name="Saw J.H."/>
            <person name="Jorgensen S.L."/>
            <person name="Zaremba-Niedzwiedzka K."/>
            <person name="Martijn J."/>
            <person name="Lind A.E."/>
            <person name="van Eijk R."/>
            <person name="Schleper C."/>
            <person name="Guy L."/>
            <person name="Ettema T.J."/>
        </authorList>
    </citation>
    <scope>NUCLEOTIDE SEQUENCE</scope>
</reference>
<accession>A0A0F9RVF7</accession>
<organism evidence="1">
    <name type="scientific">marine sediment metagenome</name>
    <dbReference type="NCBI Taxonomy" id="412755"/>
    <lineage>
        <taxon>unclassified sequences</taxon>
        <taxon>metagenomes</taxon>
        <taxon>ecological metagenomes</taxon>
    </lineage>
</organism>
<protein>
    <submittedName>
        <fullName evidence="1">Uncharacterized protein</fullName>
    </submittedName>
</protein>
<comment type="caution">
    <text evidence="1">The sequence shown here is derived from an EMBL/GenBank/DDBJ whole genome shotgun (WGS) entry which is preliminary data.</text>
</comment>
<gene>
    <name evidence="1" type="ORF">LCGC14_0548590</name>
</gene>